<organism evidence="4">
    <name type="scientific">Bionectria ochroleuca</name>
    <name type="common">Gliocladium roseum</name>
    <dbReference type="NCBI Taxonomy" id="29856"/>
    <lineage>
        <taxon>Eukaryota</taxon>
        <taxon>Fungi</taxon>
        <taxon>Dikarya</taxon>
        <taxon>Ascomycota</taxon>
        <taxon>Pezizomycotina</taxon>
        <taxon>Sordariomycetes</taxon>
        <taxon>Hypocreomycetidae</taxon>
        <taxon>Hypocreales</taxon>
        <taxon>Bionectriaceae</taxon>
        <taxon>Clonostachys</taxon>
    </lineage>
</organism>
<dbReference type="InterPro" id="IPR008030">
    <property type="entry name" value="NmrA-like"/>
</dbReference>
<dbReference type="EMBL" id="CDPU01000024">
    <property type="protein sequence ID" value="CEO51593.1"/>
    <property type="molecule type" value="Genomic_DNA"/>
</dbReference>
<dbReference type="InterPro" id="IPR051164">
    <property type="entry name" value="NmrA-like_oxidored"/>
</dbReference>
<reference evidence="5" key="2">
    <citation type="submission" date="2020-10" db="EMBL/GenBank/DDBJ databases">
        <title>High-Quality Genome Resource of Clonostachys rosea strain S41 by Oxford Nanopore Long-Read Sequencing.</title>
        <authorList>
            <person name="Wang H."/>
        </authorList>
    </citation>
    <scope>NUCLEOTIDE SEQUENCE</scope>
    <source>
        <strain evidence="5">S41</strain>
    </source>
</reference>
<evidence type="ECO:0000256" key="1">
    <source>
        <dbReference type="ARBA" id="ARBA00006328"/>
    </source>
</evidence>
<reference evidence="4" key="1">
    <citation type="submission" date="2015-01" db="EMBL/GenBank/DDBJ databases">
        <authorList>
            <person name="Durling Mikael"/>
        </authorList>
    </citation>
    <scope>NUCLEOTIDE SEQUENCE</scope>
</reference>
<dbReference type="PANTHER" id="PTHR42748:SF29">
    <property type="entry name" value="NMRA-LIKE DOMAIN-CONTAINING PROTEIN"/>
    <property type="match status" value="1"/>
</dbReference>
<sequence>MSASNIIAIVGATGNQGSSVAHTFLSLPNWHVRCLTRNTSSPAALDLAAKGAEVVQADLTDKESLVRAFAGAHAIFVNTDFWAPYGAAVKAGKSREESTRIGFDVEFSHVKNATDAAATIPTLRRFIYSALGPMKVASNGKYPHSGHWDSKAVAVDYIEAEKPELAAKTSFIYLGAYSTNAFLLPQKYPHLGDWALMLPAPAETQMPVIRERESTGPFVRALIEDEEPGLKLLAYDAYPTMQEATDTWNKLTGNSAKVVQVTLEEMHERTGLPYEVLDGPAFVGEFGFMHGVKGKVIEPKDLKNKVPTKTLEEILEAKGIDQLLGSKHPDM</sequence>
<dbReference type="Gene3D" id="3.40.50.720">
    <property type="entry name" value="NAD(P)-binding Rossmann-like Domain"/>
    <property type="match status" value="1"/>
</dbReference>
<gene>
    <name evidence="4" type="ORF">BN869_000007651_1</name>
    <name evidence="5" type="ORF">IM811_018011</name>
</gene>
<proteinExistence type="inferred from homology"/>
<dbReference type="InterPro" id="IPR036291">
    <property type="entry name" value="NAD(P)-bd_dom_sf"/>
</dbReference>
<dbReference type="PANTHER" id="PTHR42748">
    <property type="entry name" value="NITROGEN METABOLITE REPRESSION PROTEIN NMRA FAMILY MEMBER"/>
    <property type="match status" value="1"/>
</dbReference>
<comment type="similarity">
    <text evidence="1">Belongs to the NmrA-type oxidoreductase family.</text>
</comment>
<dbReference type="Proteomes" id="UP000616885">
    <property type="component" value="Unassembled WGS sequence"/>
</dbReference>
<dbReference type="GO" id="GO:0005634">
    <property type="term" value="C:nucleus"/>
    <property type="evidence" value="ECO:0007669"/>
    <property type="project" value="TreeGrafter"/>
</dbReference>
<dbReference type="SUPFAM" id="SSF51735">
    <property type="entry name" value="NAD(P)-binding Rossmann-fold domains"/>
    <property type="match status" value="1"/>
</dbReference>
<dbReference type="Gene3D" id="3.90.25.10">
    <property type="entry name" value="UDP-galactose 4-epimerase, domain 1"/>
    <property type="match status" value="1"/>
</dbReference>
<dbReference type="AlphaFoldDB" id="A0A0B7K2F7"/>
<evidence type="ECO:0000313" key="4">
    <source>
        <dbReference type="EMBL" id="CEO51593.1"/>
    </source>
</evidence>
<feature type="domain" description="NmrA-like" evidence="3">
    <location>
        <begin position="5"/>
        <end position="269"/>
    </location>
</feature>
<name>A0A0B7K2F7_BIOOC</name>
<dbReference type="EMBL" id="JADCTT010000009">
    <property type="protein sequence ID" value="KAF9748506.1"/>
    <property type="molecule type" value="Genomic_DNA"/>
</dbReference>
<evidence type="ECO:0000313" key="5">
    <source>
        <dbReference type="EMBL" id="KAF9748506.1"/>
    </source>
</evidence>
<dbReference type="Pfam" id="PF05368">
    <property type="entry name" value="NmrA"/>
    <property type="match status" value="1"/>
</dbReference>
<evidence type="ECO:0000256" key="2">
    <source>
        <dbReference type="ARBA" id="ARBA00022857"/>
    </source>
</evidence>
<keyword evidence="2" id="KW-0521">NADP</keyword>
<protein>
    <recommendedName>
        <fullName evidence="3">NmrA-like domain-containing protein</fullName>
    </recommendedName>
</protein>
<evidence type="ECO:0000259" key="3">
    <source>
        <dbReference type="Pfam" id="PF05368"/>
    </source>
</evidence>
<accession>A0A0B7K2F7</accession>